<name>A0A9D4CU36_DREPO</name>
<dbReference type="AlphaFoldDB" id="A0A9D4CU36"/>
<protein>
    <submittedName>
        <fullName evidence="1">Uncharacterized protein</fullName>
    </submittedName>
</protein>
<dbReference type="EMBL" id="JAIWYP010000012">
    <property type="protein sequence ID" value="KAH3731252.1"/>
    <property type="molecule type" value="Genomic_DNA"/>
</dbReference>
<evidence type="ECO:0000313" key="2">
    <source>
        <dbReference type="Proteomes" id="UP000828390"/>
    </source>
</evidence>
<gene>
    <name evidence="1" type="ORF">DPMN_057260</name>
</gene>
<sequence>MERGLAMASVELLNGLLTRLSEPGRPLFKCEGLLYLDSVALLHNGKCHIFVLVISSCKVVAKQQIQLKIKKGTMKIHAVVGHGNNNVLVGKKSCNCGNCVGGIYNCRHWQPQTMVVISTSQQIDPEEETSIPVFNIPIPEPSTLILELETHIQELETSIPESDK</sequence>
<reference evidence="1" key="2">
    <citation type="submission" date="2020-11" db="EMBL/GenBank/DDBJ databases">
        <authorList>
            <person name="McCartney M.A."/>
            <person name="Auch B."/>
            <person name="Kono T."/>
            <person name="Mallez S."/>
            <person name="Becker A."/>
            <person name="Gohl D.M."/>
            <person name="Silverstein K.A.T."/>
            <person name="Koren S."/>
            <person name="Bechman K.B."/>
            <person name="Herman A."/>
            <person name="Abrahante J.E."/>
            <person name="Garbe J."/>
        </authorList>
    </citation>
    <scope>NUCLEOTIDE SEQUENCE</scope>
    <source>
        <strain evidence="1">Duluth1</strain>
        <tissue evidence="1">Whole animal</tissue>
    </source>
</reference>
<proteinExistence type="predicted"/>
<organism evidence="1 2">
    <name type="scientific">Dreissena polymorpha</name>
    <name type="common">Zebra mussel</name>
    <name type="synonym">Mytilus polymorpha</name>
    <dbReference type="NCBI Taxonomy" id="45954"/>
    <lineage>
        <taxon>Eukaryota</taxon>
        <taxon>Metazoa</taxon>
        <taxon>Spiralia</taxon>
        <taxon>Lophotrochozoa</taxon>
        <taxon>Mollusca</taxon>
        <taxon>Bivalvia</taxon>
        <taxon>Autobranchia</taxon>
        <taxon>Heteroconchia</taxon>
        <taxon>Euheterodonta</taxon>
        <taxon>Imparidentia</taxon>
        <taxon>Neoheterodontei</taxon>
        <taxon>Myida</taxon>
        <taxon>Dreissenoidea</taxon>
        <taxon>Dreissenidae</taxon>
        <taxon>Dreissena</taxon>
    </lineage>
</organism>
<evidence type="ECO:0000313" key="1">
    <source>
        <dbReference type="EMBL" id="KAH3731252.1"/>
    </source>
</evidence>
<accession>A0A9D4CU36</accession>
<keyword evidence="2" id="KW-1185">Reference proteome</keyword>
<dbReference type="Proteomes" id="UP000828390">
    <property type="component" value="Unassembled WGS sequence"/>
</dbReference>
<comment type="caution">
    <text evidence="1">The sequence shown here is derived from an EMBL/GenBank/DDBJ whole genome shotgun (WGS) entry which is preliminary data.</text>
</comment>
<reference evidence="1" key="1">
    <citation type="journal article" date="2019" name="bioRxiv">
        <title>The Genome of the Zebra Mussel, Dreissena polymorpha: A Resource for Invasive Species Research.</title>
        <authorList>
            <person name="McCartney M.A."/>
            <person name="Auch B."/>
            <person name="Kono T."/>
            <person name="Mallez S."/>
            <person name="Zhang Y."/>
            <person name="Obille A."/>
            <person name="Becker A."/>
            <person name="Abrahante J.E."/>
            <person name="Garbe J."/>
            <person name="Badalamenti J.P."/>
            <person name="Herman A."/>
            <person name="Mangelson H."/>
            <person name="Liachko I."/>
            <person name="Sullivan S."/>
            <person name="Sone E.D."/>
            <person name="Koren S."/>
            <person name="Silverstein K.A.T."/>
            <person name="Beckman K.B."/>
            <person name="Gohl D.M."/>
        </authorList>
    </citation>
    <scope>NUCLEOTIDE SEQUENCE</scope>
    <source>
        <strain evidence="1">Duluth1</strain>
        <tissue evidence="1">Whole animal</tissue>
    </source>
</reference>